<dbReference type="RefSeq" id="WP_129303416.1">
    <property type="nucleotide sequence ID" value="NZ_QZFR01000173.1"/>
</dbReference>
<proteinExistence type="predicted"/>
<reference evidence="1 2" key="1">
    <citation type="submission" date="2018-09" db="EMBL/GenBank/DDBJ databases">
        <title>Murine metabolic-syndrome-specific gut microbial biobank.</title>
        <authorList>
            <person name="Liu C."/>
        </authorList>
    </citation>
    <scope>NUCLEOTIDE SEQUENCE [LARGE SCALE GENOMIC DNA]</scope>
    <source>
        <strain evidence="1 2">C-30</strain>
    </source>
</reference>
<evidence type="ECO:0000313" key="1">
    <source>
        <dbReference type="EMBL" id="RXV60172.1"/>
    </source>
</evidence>
<dbReference type="EMBL" id="QZFR01000173">
    <property type="protein sequence ID" value="RXV60172.1"/>
    <property type="molecule type" value="Genomic_DNA"/>
</dbReference>
<protein>
    <submittedName>
        <fullName evidence="1">Uncharacterized protein</fullName>
    </submittedName>
</protein>
<gene>
    <name evidence="1" type="ORF">D6C19_11710</name>
</gene>
<dbReference type="AlphaFoldDB" id="A0A4Q1ZUF5"/>
<dbReference type="Proteomes" id="UP000289316">
    <property type="component" value="Unassembled WGS sequence"/>
</dbReference>
<name>A0A4Q1ZUF5_9LACO</name>
<organism evidence="1 2">
    <name type="scientific">Ligilactobacillus murinus</name>
    <dbReference type="NCBI Taxonomy" id="1622"/>
    <lineage>
        <taxon>Bacteria</taxon>
        <taxon>Bacillati</taxon>
        <taxon>Bacillota</taxon>
        <taxon>Bacilli</taxon>
        <taxon>Lactobacillales</taxon>
        <taxon>Lactobacillaceae</taxon>
        <taxon>Ligilactobacillus</taxon>
    </lineage>
</organism>
<sequence length="167" mass="19762">MVLNKAEERMVLKKVKGFARRNFYEDDRYGVKIKLSTLNEIVDYLTEEFLDRAGISNLNFTFKSMATFEKYLDGLSLDKYLQPVLREGKEKIIEEIARSPKYQIKIIEAECHKVRKMIFDRYESVIDIDGNEWREDNDAFEKFYMGICKGDEYFIVSELLSDDFNDA</sequence>
<comment type="caution">
    <text evidence="1">The sequence shown here is derived from an EMBL/GenBank/DDBJ whole genome shotgun (WGS) entry which is preliminary data.</text>
</comment>
<evidence type="ECO:0000313" key="2">
    <source>
        <dbReference type="Proteomes" id="UP000289316"/>
    </source>
</evidence>
<accession>A0A4Q1ZUF5</accession>